<sequence length="621" mass="68528">MGIPHLAHHLQPHGTKVLLPRATKPPEQQTSVIIDGPSLAYHCYHFCLAKHSNAHNSYEALPSYKELGEAAVSWLDQIEQFGLKVEQVFFDGLLPASKNPVRLSRLQNYANQLVTFRASNKEDLPARVKSTRPSKHDLLSTATVSARLKALPAVPFLVPAVMEAIASSHFKDVTRTIPGEADAYCAEAARESGGIIFTSDSDLLVHDLGQDGKVILFRDVEIIHLPSKGPCLKAQQYQPSVIAQAFDLPNLVAMAFFMSEGHCSLREAIKSAKEKNPVSAEFTEFKEQYASLPVLSTLAAEYLTRSDREAFRLLSQLDPRVSELMHQISMKDESSSPPQPKSLNMYLPFLLDDPTRTSAWRAGAEIRIAAYSLLRLLDVNISSINEYERKGTRISDTVATLLLPNELSTAMQTHITNALQPQSSAALITPKSWRALSAKVICSSNVSNGKPPPSLTDLTRLILGDGNTTEETPLTWSYIHASAQLDAVLYSFRMFLQIARLVVAFVKDETMKSDAVRAESTPSSSSFRMQDLESAIELLSSLPRLAELASDDNDVAVQDTREVRDSAAQMLRSLGVHEENYGDEGDGRGGKKKKKRKKKAEHVPATSPPAWRRNNMFGSLE</sequence>
<dbReference type="Pfam" id="PF12813">
    <property type="entry name" value="XPG_I_2"/>
    <property type="match status" value="1"/>
</dbReference>
<gene>
    <name evidence="4" type="ORF">AAFC00_005979</name>
</gene>
<dbReference type="PANTHER" id="PTHR15665">
    <property type="entry name" value="ASTEROID PROTEIN"/>
    <property type="match status" value="1"/>
</dbReference>
<dbReference type="RefSeq" id="XP_069198059.1">
    <property type="nucleotide sequence ID" value="XM_069345851.1"/>
</dbReference>
<evidence type="ECO:0000256" key="1">
    <source>
        <dbReference type="ARBA" id="ARBA00007398"/>
    </source>
</evidence>
<evidence type="ECO:0000259" key="3">
    <source>
        <dbReference type="Pfam" id="PF12813"/>
    </source>
</evidence>
<dbReference type="GeneID" id="95979678"/>
<dbReference type="CDD" id="cd18675">
    <property type="entry name" value="PIN_SpAst1-like"/>
    <property type="match status" value="1"/>
</dbReference>
<dbReference type="InterPro" id="IPR029060">
    <property type="entry name" value="PIN-like_dom_sf"/>
</dbReference>
<accession>A0ABR3P6J6</accession>
<dbReference type="Gene3D" id="3.40.50.1010">
    <property type="entry name" value="5'-nuclease"/>
    <property type="match status" value="1"/>
</dbReference>
<protein>
    <recommendedName>
        <fullName evidence="3">Asteroid domain-containing protein</fullName>
    </recommendedName>
</protein>
<name>A0ABR3P6J6_9PEZI</name>
<evidence type="ECO:0000256" key="2">
    <source>
        <dbReference type="SAM" id="MobiDB-lite"/>
    </source>
</evidence>
<dbReference type="PANTHER" id="PTHR15665:SF1">
    <property type="entry name" value="PROTEIN ASTEROID HOMOLOG 1"/>
    <property type="match status" value="1"/>
</dbReference>
<dbReference type="InterPro" id="IPR039436">
    <property type="entry name" value="Asteroid_dom"/>
</dbReference>
<dbReference type="SUPFAM" id="SSF88723">
    <property type="entry name" value="PIN domain-like"/>
    <property type="match status" value="1"/>
</dbReference>
<dbReference type="Proteomes" id="UP001562354">
    <property type="component" value="Unassembled WGS sequence"/>
</dbReference>
<keyword evidence="5" id="KW-1185">Reference proteome</keyword>
<comment type="similarity">
    <text evidence="1">Belongs to the asteroid family.</text>
</comment>
<proteinExistence type="inferred from homology"/>
<organism evidence="4 5">
    <name type="scientific">Neodothiora populina</name>
    <dbReference type="NCBI Taxonomy" id="2781224"/>
    <lineage>
        <taxon>Eukaryota</taxon>
        <taxon>Fungi</taxon>
        <taxon>Dikarya</taxon>
        <taxon>Ascomycota</taxon>
        <taxon>Pezizomycotina</taxon>
        <taxon>Dothideomycetes</taxon>
        <taxon>Dothideomycetidae</taxon>
        <taxon>Dothideales</taxon>
        <taxon>Dothioraceae</taxon>
        <taxon>Neodothiora</taxon>
    </lineage>
</organism>
<feature type="compositionally biased region" description="Basic and acidic residues" evidence="2">
    <location>
        <begin position="575"/>
        <end position="589"/>
    </location>
</feature>
<dbReference type="InterPro" id="IPR026832">
    <property type="entry name" value="Asteroid"/>
</dbReference>
<reference evidence="4 5" key="1">
    <citation type="submission" date="2024-07" db="EMBL/GenBank/DDBJ databases">
        <title>Draft sequence of the Neodothiora populina.</title>
        <authorList>
            <person name="Drown D.D."/>
            <person name="Schuette U.S."/>
            <person name="Buechlein A.B."/>
            <person name="Rusch D.R."/>
            <person name="Winton L.W."/>
            <person name="Adams G.A."/>
        </authorList>
    </citation>
    <scope>NUCLEOTIDE SEQUENCE [LARGE SCALE GENOMIC DNA]</scope>
    <source>
        <strain evidence="4 5">CPC 39397</strain>
    </source>
</reference>
<feature type="compositionally biased region" description="Basic residues" evidence="2">
    <location>
        <begin position="590"/>
        <end position="600"/>
    </location>
</feature>
<evidence type="ECO:0000313" key="4">
    <source>
        <dbReference type="EMBL" id="KAL1301783.1"/>
    </source>
</evidence>
<dbReference type="EMBL" id="JBFMKM010000013">
    <property type="protein sequence ID" value="KAL1301783.1"/>
    <property type="molecule type" value="Genomic_DNA"/>
</dbReference>
<feature type="domain" description="Asteroid" evidence="3">
    <location>
        <begin position="154"/>
        <end position="398"/>
    </location>
</feature>
<feature type="region of interest" description="Disordered" evidence="2">
    <location>
        <begin position="574"/>
        <end position="621"/>
    </location>
</feature>
<comment type="caution">
    <text evidence="4">The sequence shown here is derived from an EMBL/GenBank/DDBJ whole genome shotgun (WGS) entry which is preliminary data.</text>
</comment>
<evidence type="ECO:0000313" key="5">
    <source>
        <dbReference type="Proteomes" id="UP001562354"/>
    </source>
</evidence>